<reference evidence="1" key="1">
    <citation type="submission" date="2020-06" db="EMBL/GenBank/DDBJ databases">
        <title>Draft genome of Bugula neritina, a colonial animal packing powerful symbionts and potential medicines.</title>
        <authorList>
            <person name="Rayko M."/>
        </authorList>
    </citation>
    <scope>NUCLEOTIDE SEQUENCE [LARGE SCALE GENOMIC DNA]</scope>
    <source>
        <strain evidence="1">Kwan_BN1</strain>
    </source>
</reference>
<gene>
    <name evidence="1" type="ORF">EB796_016627</name>
</gene>
<dbReference type="AlphaFoldDB" id="A0A7J7JI68"/>
<keyword evidence="2" id="KW-1185">Reference proteome</keyword>
<organism evidence="1 2">
    <name type="scientific">Bugula neritina</name>
    <name type="common">Brown bryozoan</name>
    <name type="synonym">Sertularia neritina</name>
    <dbReference type="NCBI Taxonomy" id="10212"/>
    <lineage>
        <taxon>Eukaryota</taxon>
        <taxon>Metazoa</taxon>
        <taxon>Spiralia</taxon>
        <taxon>Lophotrochozoa</taxon>
        <taxon>Bryozoa</taxon>
        <taxon>Gymnolaemata</taxon>
        <taxon>Cheilostomatida</taxon>
        <taxon>Flustrina</taxon>
        <taxon>Buguloidea</taxon>
        <taxon>Bugulidae</taxon>
        <taxon>Bugula</taxon>
    </lineage>
</organism>
<evidence type="ECO:0000313" key="2">
    <source>
        <dbReference type="Proteomes" id="UP000593567"/>
    </source>
</evidence>
<accession>A0A7J7JI68</accession>
<evidence type="ECO:0000313" key="1">
    <source>
        <dbReference type="EMBL" id="KAF6025068.1"/>
    </source>
</evidence>
<comment type="caution">
    <text evidence="1">The sequence shown here is derived from an EMBL/GenBank/DDBJ whole genome shotgun (WGS) entry which is preliminary data.</text>
</comment>
<dbReference type="Proteomes" id="UP000593567">
    <property type="component" value="Unassembled WGS sequence"/>
</dbReference>
<name>A0A7J7JI68_BUGNE</name>
<sequence length="102" mass="11385">MVMHQAVAVTSQDHGSNMSVEVYGNSSKNINQIYGSIYKVSAKSIIHHIEHFILEKNINILSFTDKQLLVCKHHVKNIAPINCSMLCTNCITYDDVGTPNPQ</sequence>
<dbReference type="EMBL" id="VXIV02002500">
    <property type="protein sequence ID" value="KAF6025068.1"/>
    <property type="molecule type" value="Genomic_DNA"/>
</dbReference>
<protein>
    <submittedName>
        <fullName evidence="1">Uncharacterized protein</fullName>
    </submittedName>
</protein>
<proteinExistence type="predicted"/>